<evidence type="ECO:0000256" key="1">
    <source>
        <dbReference type="ARBA" id="ARBA00004141"/>
    </source>
</evidence>
<organism evidence="7 8">
    <name type="scientific">Candidatus Burkholderia verschuerenii</name>
    <dbReference type="NCBI Taxonomy" id="242163"/>
    <lineage>
        <taxon>Bacteria</taxon>
        <taxon>Pseudomonadati</taxon>
        <taxon>Pseudomonadota</taxon>
        <taxon>Betaproteobacteria</taxon>
        <taxon>Burkholderiales</taxon>
        <taxon>Burkholderiaceae</taxon>
        <taxon>Burkholderia</taxon>
    </lineage>
</organism>
<dbReference type="Proteomes" id="UP000036959">
    <property type="component" value="Unassembled WGS sequence"/>
</dbReference>
<protein>
    <recommendedName>
        <fullName evidence="9">TrbL/VirB6 plasmid conjugal transfer protein</fullName>
    </recommendedName>
</protein>
<evidence type="ECO:0000313" key="8">
    <source>
        <dbReference type="Proteomes" id="UP000036959"/>
    </source>
</evidence>
<feature type="transmembrane region" description="Helical" evidence="5">
    <location>
        <begin position="263"/>
        <end position="281"/>
    </location>
</feature>
<feature type="signal peptide" evidence="6">
    <location>
        <begin position="1"/>
        <end position="32"/>
    </location>
</feature>
<gene>
    <name evidence="7" type="ORF">BVER_03540</name>
</gene>
<comment type="caution">
    <text evidence="7">The sequence shown here is derived from an EMBL/GenBank/DDBJ whole genome shotgun (WGS) entry which is preliminary data.</text>
</comment>
<name>A0A0L0M503_9BURK</name>
<feature type="chain" id="PRO_5005544120" description="TrbL/VirB6 plasmid conjugal transfer protein" evidence="6">
    <location>
        <begin position="33"/>
        <end position="346"/>
    </location>
</feature>
<dbReference type="GO" id="GO:0030255">
    <property type="term" value="P:protein secretion by the type IV secretion system"/>
    <property type="evidence" value="ECO:0007669"/>
    <property type="project" value="InterPro"/>
</dbReference>
<evidence type="ECO:0000256" key="5">
    <source>
        <dbReference type="SAM" id="Phobius"/>
    </source>
</evidence>
<keyword evidence="8" id="KW-1185">Reference proteome</keyword>
<evidence type="ECO:0000256" key="2">
    <source>
        <dbReference type="ARBA" id="ARBA00022692"/>
    </source>
</evidence>
<feature type="transmembrane region" description="Helical" evidence="5">
    <location>
        <begin position="99"/>
        <end position="117"/>
    </location>
</feature>
<keyword evidence="3 5" id="KW-1133">Transmembrane helix</keyword>
<reference evidence="8" key="1">
    <citation type="submission" date="2015-06" db="EMBL/GenBank/DDBJ databases">
        <title>Comparative genomics of Burkholderia leaf nodule symbionts.</title>
        <authorList>
            <person name="Carlier A."/>
            <person name="Eberl L."/>
            <person name="Pinto-Carbo M."/>
        </authorList>
    </citation>
    <scope>NUCLEOTIDE SEQUENCE [LARGE SCALE GENOMIC DNA]</scope>
    <source>
        <strain evidence="8">UZHbot4</strain>
    </source>
</reference>
<dbReference type="InterPro" id="IPR007688">
    <property type="entry name" value="Conjugal_tfr_TrbL/VirB6"/>
</dbReference>
<comment type="subcellular location">
    <subcellularLocation>
        <location evidence="1">Membrane</location>
        <topology evidence="1">Multi-pass membrane protein</topology>
    </subcellularLocation>
</comment>
<keyword evidence="2 5" id="KW-0812">Transmembrane</keyword>
<feature type="transmembrane region" description="Helical" evidence="5">
    <location>
        <begin position="293"/>
        <end position="316"/>
    </location>
</feature>
<dbReference type="Pfam" id="PF04610">
    <property type="entry name" value="TrbL"/>
    <property type="match status" value="1"/>
</dbReference>
<evidence type="ECO:0000256" key="6">
    <source>
        <dbReference type="SAM" id="SignalP"/>
    </source>
</evidence>
<dbReference type="GO" id="GO:0016020">
    <property type="term" value="C:membrane"/>
    <property type="evidence" value="ECO:0007669"/>
    <property type="project" value="UniProtKB-SubCell"/>
</dbReference>
<proteinExistence type="predicted"/>
<keyword evidence="6" id="KW-0732">Signal</keyword>
<dbReference type="PRINTS" id="PR00173">
    <property type="entry name" value="EDTRNSPORT"/>
</dbReference>
<feature type="transmembrane region" description="Helical" evidence="5">
    <location>
        <begin position="206"/>
        <end position="227"/>
    </location>
</feature>
<evidence type="ECO:0000313" key="7">
    <source>
        <dbReference type="EMBL" id="KND57717.1"/>
    </source>
</evidence>
<sequence>MMSHSLVRYLKCIGALIVLALAIAIFSVPALAQASGDATNTENAANTSGAGKTAVLVSPDGDFAAGAANAATQIDALLGSLIPNAITASNSVMTEASKFAWGLGIITLVLVGVRFAGTHHPISAWINLFEELAILGIFVALFLGYTTTASGFWTWFQQLAADIGGSHSGTTGSAMAHLAGVVFDAVKTKIKSVSLWNFPAIAADTIVLILAAFFMCLASIAFVYYLAVGQIQSAIGIVLGPIALALGFSSYTRKYFLKWLDWMISAGMYVVIVAVLIKLVGISIESAVKNATAVGGATTLNGAYVFNLSVFILLLSLEIPKLATIFGGGATATGTGALKLAKGFMP</sequence>
<keyword evidence="4 5" id="KW-0472">Membrane</keyword>
<dbReference type="EMBL" id="LFJJ01000222">
    <property type="protein sequence ID" value="KND57717.1"/>
    <property type="molecule type" value="Genomic_DNA"/>
</dbReference>
<feature type="transmembrane region" description="Helical" evidence="5">
    <location>
        <begin position="234"/>
        <end position="251"/>
    </location>
</feature>
<evidence type="ECO:0000256" key="3">
    <source>
        <dbReference type="ARBA" id="ARBA00022989"/>
    </source>
</evidence>
<dbReference type="AlphaFoldDB" id="A0A0L0M503"/>
<feature type="transmembrane region" description="Helical" evidence="5">
    <location>
        <begin position="124"/>
        <end position="145"/>
    </location>
</feature>
<accession>A0A0L0M503</accession>
<dbReference type="PATRIC" id="fig|242163.4.peg.3135"/>
<evidence type="ECO:0008006" key="9">
    <source>
        <dbReference type="Google" id="ProtNLM"/>
    </source>
</evidence>
<evidence type="ECO:0000256" key="4">
    <source>
        <dbReference type="ARBA" id="ARBA00023136"/>
    </source>
</evidence>